<keyword evidence="5" id="KW-1185">Reference proteome</keyword>
<dbReference type="EMBL" id="BAABFR010000003">
    <property type="protein sequence ID" value="GAA4383623.1"/>
    <property type="molecule type" value="Genomic_DNA"/>
</dbReference>
<proteinExistence type="inferred from homology"/>
<accession>A0ABP8J2M7</accession>
<dbReference type="Proteomes" id="UP001500635">
    <property type="component" value="Unassembled WGS sequence"/>
</dbReference>
<dbReference type="PANTHER" id="PTHR44169:SF6">
    <property type="entry name" value="NADPH-DEPENDENT 1-ACYLDIHYDROXYACETONE PHOSPHATE REDUCTASE"/>
    <property type="match status" value="1"/>
</dbReference>
<evidence type="ECO:0000256" key="2">
    <source>
        <dbReference type="ARBA" id="ARBA00023002"/>
    </source>
</evidence>
<comment type="caution">
    <text evidence="4">The sequence shown here is derived from an EMBL/GenBank/DDBJ whole genome shotgun (WGS) entry which is preliminary data.</text>
</comment>
<reference evidence="5" key="1">
    <citation type="journal article" date="2019" name="Int. J. Syst. Evol. Microbiol.">
        <title>The Global Catalogue of Microorganisms (GCM) 10K type strain sequencing project: providing services to taxonomists for standard genome sequencing and annotation.</title>
        <authorList>
            <consortium name="The Broad Institute Genomics Platform"/>
            <consortium name="The Broad Institute Genome Sequencing Center for Infectious Disease"/>
            <person name="Wu L."/>
            <person name="Ma J."/>
        </authorList>
    </citation>
    <scope>NUCLEOTIDE SEQUENCE [LARGE SCALE GENOMIC DNA]</scope>
    <source>
        <strain evidence="5">JCM 17688</strain>
    </source>
</reference>
<dbReference type="InterPro" id="IPR036291">
    <property type="entry name" value="NAD(P)-bd_dom_sf"/>
</dbReference>
<evidence type="ECO:0000256" key="3">
    <source>
        <dbReference type="RuleBase" id="RU000363"/>
    </source>
</evidence>
<sequence length="278" mass="29093">MDTKVALVTGGSSGIGEATALRLHSAGFIVYAAARRTERMTALAAAGVHTIALDVTDDASVTDAVDAILAAHGRIDVLVNNAGYGSYGALEEVPLTEAQAQLDVNLLGLARLTQLTIPIMRARRSGVIINISSVGGRFATPLGAWYHASKHAVEGLSDAIRLELKPFGIDVVIIEPGSIQTEWGAIAADKVRTTSGHGPYAGQANAVAKTLDASSRPGYRMASQPEVVAQAVVKAATARRPRTRYAVGIGAKPLIRLSRVLPDRLFDALIKRGFGVPA</sequence>
<dbReference type="PANTHER" id="PTHR44169">
    <property type="entry name" value="NADPH-DEPENDENT 1-ACYLDIHYDROXYACETONE PHOSPHATE REDUCTASE"/>
    <property type="match status" value="1"/>
</dbReference>
<dbReference type="NCBIfam" id="NF004826">
    <property type="entry name" value="PRK06182.1"/>
    <property type="match status" value="1"/>
</dbReference>
<evidence type="ECO:0000256" key="1">
    <source>
        <dbReference type="ARBA" id="ARBA00006484"/>
    </source>
</evidence>
<dbReference type="PRINTS" id="PR00081">
    <property type="entry name" value="GDHRDH"/>
</dbReference>
<dbReference type="InterPro" id="IPR002347">
    <property type="entry name" value="SDR_fam"/>
</dbReference>
<dbReference type="CDD" id="cd05374">
    <property type="entry name" value="17beta-HSD-like_SDR_c"/>
    <property type="match status" value="1"/>
</dbReference>
<evidence type="ECO:0000313" key="4">
    <source>
        <dbReference type="EMBL" id="GAA4383623.1"/>
    </source>
</evidence>
<name>A0ABP8J2M7_9ACTN</name>
<dbReference type="SUPFAM" id="SSF51735">
    <property type="entry name" value="NAD(P)-binding Rossmann-fold domains"/>
    <property type="match status" value="1"/>
</dbReference>
<protein>
    <submittedName>
        <fullName evidence="4">Oxidoreductase</fullName>
    </submittedName>
</protein>
<evidence type="ECO:0000313" key="5">
    <source>
        <dbReference type="Proteomes" id="UP001500635"/>
    </source>
</evidence>
<dbReference type="PRINTS" id="PR00080">
    <property type="entry name" value="SDRFAMILY"/>
</dbReference>
<dbReference type="Pfam" id="PF00106">
    <property type="entry name" value="adh_short"/>
    <property type="match status" value="1"/>
</dbReference>
<organism evidence="4 5">
    <name type="scientific">Tsukamurella soli</name>
    <dbReference type="NCBI Taxonomy" id="644556"/>
    <lineage>
        <taxon>Bacteria</taxon>
        <taxon>Bacillati</taxon>
        <taxon>Actinomycetota</taxon>
        <taxon>Actinomycetes</taxon>
        <taxon>Mycobacteriales</taxon>
        <taxon>Tsukamurellaceae</taxon>
        <taxon>Tsukamurella</taxon>
    </lineage>
</organism>
<gene>
    <name evidence="4" type="ORF">GCM10023147_03030</name>
</gene>
<comment type="similarity">
    <text evidence="1 3">Belongs to the short-chain dehydrogenases/reductases (SDR) family.</text>
</comment>
<dbReference type="RefSeq" id="WP_344989882.1">
    <property type="nucleotide sequence ID" value="NZ_BAABFR010000003.1"/>
</dbReference>
<keyword evidence="2" id="KW-0560">Oxidoreductase</keyword>
<dbReference type="Gene3D" id="3.40.50.720">
    <property type="entry name" value="NAD(P)-binding Rossmann-like Domain"/>
    <property type="match status" value="1"/>
</dbReference>